<gene>
    <name evidence="1" type="ORF">NLG97_g6630</name>
</gene>
<organism evidence="1 2">
    <name type="scientific">Lecanicillium saksenae</name>
    <dbReference type="NCBI Taxonomy" id="468837"/>
    <lineage>
        <taxon>Eukaryota</taxon>
        <taxon>Fungi</taxon>
        <taxon>Dikarya</taxon>
        <taxon>Ascomycota</taxon>
        <taxon>Pezizomycotina</taxon>
        <taxon>Sordariomycetes</taxon>
        <taxon>Hypocreomycetidae</taxon>
        <taxon>Hypocreales</taxon>
        <taxon>Cordycipitaceae</taxon>
        <taxon>Lecanicillium</taxon>
    </lineage>
</organism>
<dbReference type="EMBL" id="JANAKD010000905">
    <property type="protein sequence ID" value="KAJ3486384.1"/>
    <property type="molecule type" value="Genomic_DNA"/>
</dbReference>
<evidence type="ECO:0000313" key="1">
    <source>
        <dbReference type="EMBL" id="KAJ3486384.1"/>
    </source>
</evidence>
<proteinExistence type="predicted"/>
<protein>
    <submittedName>
        <fullName evidence="1">Uncharacterized protein</fullName>
    </submittedName>
</protein>
<keyword evidence="2" id="KW-1185">Reference proteome</keyword>
<accession>A0ACC1QQD6</accession>
<dbReference type="Proteomes" id="UP001148737">
    <property type="component" value="Unassembled WGS sequence"/>
</dbReference>
<name>A0ACC1QQD6_9HYPO</name>
<comment type="caution">
    <text evidence="1">The sequence shown here is derived from an EMBL/GenBank/DDBJ whole genome shotgun (WGS) entry which is preliminary data.</text>
</comment>
<evidence type="ECO:0000313" key="2">
    <source>
        <dbReference type="Proteomes" id="UP001148737"/>
    </source>
</evidence>
<sequence>MPSVASAPLPTVDNSLATGQLDLLTQPPSRAHTKRDLTVPDSCSVRLYILKRHNKNSGLQLKSHTGCPRCRPRGFMATPLSFTDLVNDVLYLILGYLDTADILALSCCCRKLHLRLEPCLFRDDISCDRALRWACCKDLPKLVRRAVFNGAHVSAPIRKVKRYAWDTMAYRTLSLRIAAKFGSIGAFKTLLELGATTNVELPGEVKDNRYEYLHIEDEIASLAKALSMKKHAKILDAFVHSEAAKTMPLIEGTSFMDQCLLNALRSGAPLEAVECLLKNGASPTRLQGERGNNPCPLALAVIWNRPAMDLLCKFGATIEGKAIPRNLGLKWFHIPIFAAARQMHEYGTEVVQSLLDSGIQVNHCAKVSVRGGRRKPLTLEKELRLQESDKQTNMYSSLAPIPVYIYLDSITSWEPNQRLAPTEGLKFWLNNGLSVHAGLPIHQEHPRCSCVAEKLTALHSFLVAKWTWQTHQHDEYFHLLDMLTEARLDRDFIPIVKPGRCIRGDALPKSAAARHAIICSKQTLLREEI</sequence>
<reference evidence="1" key="1">
    <citation type="submission" date="2022-07" db="EMBL/GenBank/DDBJ databases">
        <title>Genome Sequence of Lecanicillium saksenae.</title>
        <authorList>
            <person name="Buettner E."/>
        </authorList>
    </citation>
    <scope>NUCLEOTIDE SEQUENCE</scope>
    <source>
        <strain evidence="1">VT-O1</strain>
    </source>
</reference>